<dbReference type="Gene3D" id="3.30.930.10">
    <property type="entry name" value="Bira Bifunctional Protein, Domain 2"/>
    <property type="match status" value="1"/>
</dbReference>
<reference evidence="2 3" key="1">
    <citation type="submission" date="2019-07" db="EMBL/GenBank/DDBJ databases">
        <title>Whole genome shotgun sequence of Cerasibacillus quisquiliarum NBRC 102429.</title>
        <authorList>
            <person name="Hosoyama A."/>
            <person name="Uohara A."/>
            <person name="Ohji S."/>
            <person name="Ichikawa N."/>
        </authorList>
    </citation>
    <scope>NUCLEOTIDE SEQUENCE [LARGE SCALE GENOMIC DNA]</scope>
    <source>
        <strain evidence="2 3">NBRC 102429</strain>
    </source>
</reference>
<name>A0A511V1E0_9BACI</name>
<dbReference type="Pfam" id="PF21948">
    <property type="entry name" value="LplA-B_cat"/>
    <property type="match status" value="1"/>
</dbReference>
<evidence type="ECO:0000313" key="3">
    <source>
        <dbReference type="Proteomes" id="UP000321491"/>
    </source>
</evidence>
<dbReference type="GO" id="GO:0009249">
    <property type="term" value="P:protein lipoylation"/>
    <property type="evidence" value="ECO:0007669"/>
    <property type="project" value="UniProtKB-ARBA"/>
</dbReference>
<evidence type="ECO:0000259" key="1">
    <source>
        <dbReference type="PROSITE" id="PS51733"/>
    </source>
</evidence>
<dbReference type="SUPFAM" id="SSF55681">
    <property type="entry name" value="Class II aaRS and biotin synthetases"/>
    <property type="match status" value="1"/>
</dbReference>
<organism evidence="2 3">
    <name type="scientific">Cerasibacillus quisquiliarum</name>
    <dbReference type="NCBI Taxonomy" id="227865"/>
    <lineage>
        <taxon>Bacteria</taxon>
        <taxon>Bacillati</taxon>
        <taxon>Bacillota</taxon>
        <taxon>Bacilli</taxon>
        <taxon>Bacillales</taxon>
        <taxon>Bacillaceae</taxon>
        <taxon>Cerasibacillus</taxon>
    </lineage>
</organism>
<dbReference type="InterPro" id="IPR050664">
    <property type="entry name" value="Octanoyltrans_LipM/LipL"/>
</dbReference>
<sequence length="269" mass="31251">MGETWNILRTGFHDAHINMALDESLLNWHSQGLILPTLRFYGWKEPSLSVGHFQKVEKAIYFPGLKKHGCQYVRRLTGGSAVLHNHELTYSIVVSEEHPEIPQTIQEAYYVLSQGVLEGYKNLSIEAEYFIPKQKSKRTAVCFERPTFYELVVDGKKISGHAQTRKKGVLLQHGSIPIQMDIDMLFDLFIFPNERMRDMNKRAFRHKAASIEQLTGRTFTYDEVEEAFYHGFQSTLDVQFKSFELTDSQWDEVYQLANKKYKETVPSFI</sequence>
<proteinExistence type="predicted"/>
<dbReference type="EMBL" id="BJXW01000022">
    <property type="protein sequence ID" value="GEN31728.1"/>
    <property type="molecule type" value="Genomic_DNA"/>
</dbReference>
<comment type="caution">
    <text evidence="2">The sequence shown here is derived from an EMBL/GenBank/DDBJ whole genome shotgun (WGS) entry which is preliminary data.</text>
</comment>
<dbReference type="PANTHER" id="PTHR43679:SF2">
    <property type="entry name" value="OCTANOYL-[GCVH]:PROTEIN N-OCTANOYLTRANSFERASE"/>
    <property type="match status" value="1"/>
</dbReference>
<keyword evidence="2" id="KW-0808">Transferase</keyword>
<dbReference type="GO" id="GO:0140096">
    <property type="term" value="F:catalytic activity, acting on a protein"/>
    <property type="evidence" value="ECO:0007669"/>
    <property type="project" value="UniProtKB-ARBA"/>
</dbReference>
<dbReference type="PROSITE" id="PS51733">
    <property type="entry name" value="BPL_LPL_CATALYTIC"/>
    <property type="match status" value="1"/>
</dbReference>
<protein>
    <submittedName>
        <fullName evidence="2">Octanoyltransferase LipM</fullName>
    </submittedName>
</protein>
<dbReference type="CDD" id="cd16443">
    <property type="entry name" value="LplA"/>
    <property type="match status" value="1"/>
</dbReference>
<dbReference type="InterPro" id="IPR045864">
    <property type="entry name" value="aa-tRNA-synth_II/BPL/LPL"/>
</dbReference>
<dbReference type="InterPro" id="IPR004143">
    <property type="entry name" value="BPL_LPL_catalytic"/>
</dbReference>
<gene>
    <name evidence="2" type="primary">lipM</name>
    <name evidence="2" type="ORF">CQU01_19660</name>
</gene>
<keyword evidence="3" id="KW-1185">Reference proteome</keyword>
<accession>A0A511V1E0</accession>
<evidence type="ECO:0000313" key="2">
    <source>
        <dbReference type="EMBL" id="GEN31728.1"/>
    </source>
</evidence>
<dbReference type="AlphaFoldDB" id="A0A511V1E0"/>
<dbReference type="PANTHER" id="PTHR43679">
    <property type="entry name" value="OCTANOYLTRANSFERASE LIPM-RELATED"/>
    <property type="match status" value="1"/>
</dbReference>
<feature type="domain" description="BPL/LPL catalytic" evidence="1">
    <location>
        <begin position="32"/>
        <end position="240"/>
    </location>
</feature>
<dbReference type="GO" id="GO:0016740">
    <property type="term" value="F:transferase activity"/>
    <property type="evidence" value="ECO:0007669"/>
    <property type="project" value="UniProtKB-KW"/>
</dbReference>
<dbReference type="Proteomes" id="UP000321491">
    <property type="component" value="Unassembled WGS sequence"/>
</dbReference>